<dbReference type="EMBL" id="JEMC01001270">
    <property type="protein sequence ID" value="KYF98441.1"/>
    <property type="molecule type" value="Genomic_DNA"/>
</dbReference>
<dbReference type="Pfam" id="PF02525">
    <property type="entry name" value="Flavodoxin_2"/>
    <property type="match status" value="1"/>
</dbReference>
<accession>A0A150T164</accession>
<evidence type="ECO:0000256" key="1">
    <source>
        <dbReference type="ARBA" id="ARBA00022630"/>
    </source>
</evidence>
<evidence type="ECO:0000256" key="4">
    <source>
        <dbReference type="ARBA" id="ARBA00023027"/>
    </source>
</evidence>
<dbReference type="PANTHER" id="PTHR43741:SF2">
    <property type="entry name" value="FMN-DEPENDENT NADH:QUINONE OXIDOREDUCTASE"/>
    <property type="match status" value="1"/>
</dbReference>
<name>A0A150T164_SORCE</name>
<evidence type="ECO:0000313" key="9">
    <source>
        <dbReference type="EMBL" id="KYF98441.1"/>
    </source>
</evidence>
<dbReference type="EC" id="1.6.5.-" evidence="6"/>
<comment type="caution">
    <text evidence="6">Lacks conserved residue(s) required for the propagation of feature annotation.</text>
</comment>
<keyword evidence="3 6" id="KW-0560">Oxidoreductase</keyword>
<dbReference type="InterPro" id="IPR029039">
    <property type="entry name" value="Flavoprotein-like_sf"/>
</dbReference>
<protein>
    <recommendedName>
        <fullName evidence="6">FMN dependent NADH:quinone oxidoreductase</fullName>
        <ecNumber evidence="6">1.6.5.-</ecNumber>
    </recommendedName>
    <alternativeName>
        <fullName evidence="6">Azo-dye reductase</fullName>
    </alternativeName>
    <alternativeName>
        <fullName evidence="6">FMN-dependent NADH-azo compound oxidoreductase</fullName>
    </alternativeName>
    <alternativeName>
        <fullName evidence="6">FMN-dependent NADH-azoreductase</fullName>
        <ecNumber evidence="6">1.7.1.17</ecNumber>
    </alternativeName>
</protein>
<comment type="function">
    <text evidence="6">Also exhibits azoreductase activity. Catalyzes the reductive cleavage of the azo bond in aromatic azo compounds to the corresponding amines.</text>
</comment>
<comment type="function">
    <text evidence="6">Quinone reductase that provides resistance to thiol-specific stress caused by electrophilic quinones.</text>
</comment>
<evidence type="ECO:0000256" key="6">
    <source>
        <dbReference type="HAMAP-Rule" id="MF_01216"/>
    </source>
</evidence>
<comment type="caution">
    <text evidence="9">The sequence shown here is derived from an EMBL/GenBank/DDBJ whole genome shotgun (WGS) entry which is preliminary data.</text>
</comment>
<gene>
    <name evidence="6" type="primary">azoR</name>
    <name evidence="9" type="ORF">BE18_51940</name>
</gene>
<dbReference type="HAMAP" id="MF_01216">
    <property type="entry name" value="Azoreductase_type1"/>
    <property type="match status" value="1"/>
</dbReference>
<evidence type="ECO:0000256" key="3">
    <source>
        <dbReference type="ARBA" id="ARBA00023002"/>
    </source>
</evidence>
<dbReference type="GO" id="GO:0016655">
    <property type="term" value="F:oxidoreductase activity, acting on NAD(P)H, quinone or similar compound as acceptor"/>
    <property type="evidence" value="ECO:0007669"/>
    <property type="project" value="InterPro"/>
</dbReference>
<dbReference type="GO" id="GO:0010181">
    <property type="term" value="F:FMN binding"/>
    <property type="evidence" value="ECO:0007669"/>
    <property type="project" value="UniProtKB-UniRule"/>
</dbReference>
<feature type="binding site" evidence="6">
    <location>
        <begin position="103"/>
        <end position="106"/>
    </location>
    <ligand>
        <name>FMN</name>
        <dbReference type="ChEBI" id="CHEBI:58210"/>
    </ligand>
</feature>
<evidence type="ECO:0000256" key="2">
    <source>
        <dbReference type="ARBA" id="ARBA00022643"/>
    </source>
</evidence>
<feature type="region of interest" description="Disordered" evidence="7">
    <location>
        <begin position="228"/>
        <end position="259"/>
    </location>
</feature>
<feature type="region of interest" description="Disordered" evidence="7">
    <location>
        <begin position="1"/>
        <end position="22"/>
    </location>
</feature>
<dbReference type="InterPro" id="IPR050104">
    <property type="entry name" value="FMN-dep_NADH:Q_OxRdtase_AzoR1"/>
</dbReference>
<comment type="similarity">
    <text evidence="6">Belongs to the azoreductase type 1 family.</text>
</comment>
<keyword evidence="2 6" id="KW-0288">FMN</keyword>
<dbReference type="Proteomes" id="UP000075515">
    <property type="component" value="Unassembled WGS sequence"/>
</dbReference>
<evidence type="ECO:0000256" key="7">
    <source>
        <dbReference type="SAM" id="MobiDB-lite"/>
    </source>
</evidence>
<dbReference type="InterPro" id="IPR003680">
    <property type="entry name" value="Flavodoxin_fold"/>
</dbReference>
<dbReference type="PANTHER" id="PTHR43741">
    <property type="entry name" value="FMN-DEPENDENT NADH-AZOREDUCTASE 1"/>
    <property type="match status" value="1"/>
</dbReference>
<dbReference type="EC" id="1.7.1.17" evidence="6"/>
<evidence type="ECO:0000313" key="10">
    <source>
        <dbReference type="Proteomes" id="UP000075515"/>
    </source>
</evidence>
<keyword evidence="4 6" id="KW-0520">NAD</keyword>
<evidence type="ECO:0000256" key="5">
    <source>
        <dbReference type="ARBA" id="ARBA00048542"/>
    </source>
</evidence>
<comment type="cofactor">
    <cofactor evidence="6">
        <name>FMN</name>
        <dbReference type="ChEBI" id="CHEBI:58210"/>
    </cofactor>
    <text evidence="6">Binds 1 FMN per subunit.</text>
</comment>
<organism evidence="9 10">
    <name type="scientific">Sorangium cellulosum</name>
    <name type="common">Polyangium cellulosum</name>
    <dbReference type="NCBI Taxonomy" id="56"/>
    <lineage>
        <taxon>Bacteria</taxon>
        <taxon>Pseudomonadati</taxon>
        <taxon>Myxococcota</taxon>
        <taxon>Polyangia</taxon>
        <taxon>Polyangiales</taxon>
        <taxon>Polyangiaceae</taxon>
        <taxon>Sorangium</taxon>
    </lineage>
</organism>
<dbReference type="GO" id="GO:0009055">
    <property type="term" value="F:electron transfer activity"/>
    <property type="evidence" value="ECO:0007669"/>
    <property type="project" value="UniProtKB-UniRule"/>
</dbReference>
<comment type="catalytic activity">
    <reaction evidence="5">
        <text>N,N-dimethyl-1,4-phenylenediamine + anthranilate + 2 NAD(+) = 2-(4-dimethylaminophenyl)diazenylbenzoate + 2 NADH + 2 H(+)</text>
        <dbReference type="Rhea" id="RHEA:55872"/>
        <dbReference type="ChEBI" id="CHEBI:15378"/>
        <dbReference type="ChEBI" id="CHEBI:15783"/>
        <dbReference type="ChEBI" id="CHEBI:16567"/>
        <dbReference type="ChEBI" id="CHEBI:57540"/>
        <dbReference type="ChEBI" id="CHEBI:57945"/>
        <dbReference type="ChEBI" id="CHEBI:71579"/>
        <dbReference type="EC" id="1.7.1.17"/>
    </reaction>
    <physiologicalReaction direction="right-to-left" evidence="5">
        <dbReference type="Rhea" id="RHEA:55874"/>
    </physiologicalReaction>
</comment>
<feature type="domain" description="Flavodoxin-like fold" evidence="8">
    <location>
        <begin position="3"/>
        <end position="208"/>
    </location>
</feature>
<evidence type="ECO:0000259" key="8">
    <source>
        <dbReference type="Pfam" id="PF02525"/>
    </source>
</evidence>
<comment type="catalytic activity">
    <reaction evidence="6">
        <text>2 a quinone + NADH + H(+) = 2 a 1,4-benzosemiquinone + NAD(+)</text>
        <dbReference type="Rhea" id="RHEA:65952"/>
        <dbReference type="ChEBI" id="CHEBI:15378"/>
        <dbReference type="ChEBI" id="CHEBI:57540"/>
        <dbReference type="ChEBI" id="CHEBI:57945"/>
        <dbReference type="ChEBI" id="CHEBI:132124"/>
        <dbReference type="ChEBI" id="CHEBI:134225"/>
    </reaction>
</comment>
<dbReference type="AlphaFoldDB" id="A0A150T164"/>
<keyword evidence="1 6" id="KW-0285">Flavoprotein</keyword>
<dbReference type="Gene3D" id="3.40.50.360">
    <property type="match status" value="1"/>
</dbReference>
<dbReference type="InterPro" id="IPR023048">
    <property type="entry name" value="NADH:quinone_OxRdtase_FMN_depd"/>
</dbReference>
<sequence>MSTILHIDSSARPGSSDTIRHGSHTRRLTARFVARWRAARPGDEILYRDVGQSPPSPVTGRWIQAAFTKPDRREPWMWQALAESDALVDELLAADLVVAGVPMYNFNVPAQFKAYIDNIVRVGRTFGFDRARPGEPYWPLLDGHGKKLVLLTSRGDHGYGKGGRIEAMNHVEPSVRTAFGYIGITDVESVAIEYDEFADERLTASIARAELEVDALVDRLLSARRTAAGSSPARRDLAHAPARGGVHKEVDTGESSRIP</sequence>
<comment type="subunit">
    <text evidence="6">Homodimer.</text>
</comment>
<proteinExistence type="inferred from homology"/>
<feature type="binding site" evidence="6">
    <location>
        <position position="10"/>
    </location>
    <ligand>
        <name>FMN</name>
        <dbReference type="ChEBI" id="CHEBI:58210"/>
    </ligand>
</feature>
<reference evidence="9 10" key="1">
    <citation type="submission" date="2014-02" db="EMBL/GenBank/DDBJ databases">
        <title>The small core and large imbalanced accessory genome model reveals a collaborative survival strategy of Sorangium cellulosum strains in nature.</title>
        <authorList>
            <person name="Han K."/>
            <person name="Peng R."/>
            <person name="Blom J."/>
            <person name="Li Y.-Z."/>
        </authorList>
    </citation>
    <scope>NUCLEOTIDE SEQUENCE [LARGE SCALE GENOMIC DNA]</scope>
    <source>
        <strain evidence="9 10">So0149</strain>
    </source>
</reference>
<dbReference type="GO" id="GO:0016652">
    <property type="term" value="F:oxidoreductase activity, acting on NAD(P)H as acceptor"/>
    <property type="evidence" value="ECO:0007669"/>
    <property type="project" value="UniProtKB-UniRule"/>
</dbReference>
<dbReference type="SUPFAM" id="SSF52218">
    <property type="entry name" value="Flavoproteins"/>
    <property type="match status" value="1"/>
</dbReference>